<sequence length="186" mass="20728">MQQSLRMRRDVWPRLLSGCRHSPSPIMMFCFRQPRNRTSTHLPYPVDVVARPVSDLGPHRSHPAIQSVHSRVLTVMDTVRWSPAELLIREGSSIRARERVYSTADASSESKYPQPRASRETADPQSTADQPDGVMSVLLSPADPRDRSTRGPGRHGQRPPGRLAIRQLAGYPPGVLMLFTSMPGSV</sequence>
<evidence type="ECO:0000313" key="2">
    <source>
        <dbReference type="EMBL" id="RPD62736.1"/>
    </source>
</evidence>
<name>A0A5C2SMM9_9APHY</name>
<keyword evidence="3" id="KW-1185">Reference proteome</keyword>
<organism evidence="2 3">
    <name type="scientific">Lentinus tigrinus ALCF2SS1-6</name>
    <dbReference type="NCBI Taxonomy" id="1328759"/>
    <lineage>
        <taxon>Eukaryota</taxon>
        <taxon>Fungi</taxon>
        <taxon>Dikarya</taxon>
        <taxon>Basidiomycota</taxon>
        <taxon>Agaricomycotina</taxon>
        <taxon>Agaricomycetes</taxon>
        <taxon>Polyporales</taxon>
        <taxon>Polyporaceae</taxon>
        <taxon>Lentinus</taxon>
    </lineage>
</organism>
<proteinExistence type="predicted"/>
<gene>
    <name evidence="2" type="ORF">L227DRAFT_435586</name>
</gene>
<dbReference type="EMBL" id="ML122258">
    <property type="protein sequence ID" value="RPD62736.1"/>
    <property type="molecule type" value="Genomic_DNA"/>
</dbReference>
<reference evidence="2" key="1">
    <citation type="journal article" date="2018" name="Genome Biol. Evol.">
        <title>Genomics and development of Lentinus tigrinus, a white-rot wood-decaying mushroom with dimorphic fruiting bodies.</title>
        <authorList>
            <person name="Wu B."/>
            <person name="Xu Z."/>
            <person name="Knudson A."/>
            <person name="Carlson A."/>
            <person name="Chen N."/>
            <person name="Kovaka S."/>
            <person name="LaButti K."/>
            <person name="Lipzen A."/>
            <person name="Pennachio C."/>
            <person name="Riley R."/>
            <person name="Schakwitz W."/>
            <person name="Umezawa K."/>
            <person name="Ohm R.A."/>
            <person name="Grigoriev I.V."/>
            <person name="Nagy L.G."/>
            <person name="Gibbons J."/>
            <person name="Hibbett D."/>
        </authorList>
    </citation>
    <scope>NUCLEOTIDE SEQUENCE [LARGE SCALE GENOMIC DNA]</scope>
    <source>
        <strain evidence="2">ALCF2SS1-6</strain>
    </source>
</reference>
<accession>A0A5C2SMM9</accession>
<protein>
    <submittedName>
        <fullName evidence="2">Uncharacterized protein</fullName>
    </submittedName>
</protein>
<feature type="region of interest" description="Disordered" evidence="1">
    <location>
        <begin position="99"/>
        <end position="162"/>
    </location>
</feature>
<dbReference type="AlphaFoldDB" id="A0A5C2SMM9"/>
<evidence type="ECO:0000256" key="1">
    <source>
        <dbReference type="SAM" id="MobiDB-lite"/>
    </source>
</evidence>
<dbReference type="Proteomes" id="UP000313359">
    <property type="component" value="Unassembled WGS sequence"/>
</dbReference>
<evidence type="ECO:0000313" key="3">
    <source>
        <dbReference type="Proteomes" id="UP000313359"/>
    </source>
</evidence>